<dbReference type="PROSITE" id="PS50977">
    <property type="entry name" value="HTH_TETR_2"/>
    <property type="match status" value="1"/>
</dbReference>
<dbReference type="EMBL" id="MF477835">
    <property type="protein sequence ID" value="QAX90274.1"/>
    <property type="molecule type" value="Genomic_DNA"/>
</dbReference>
<dbReference type="Pfam" id="PF14278">
    <property type="entry name" value="TetR_C_8"/>
    <property type="match status" value="1"/>
</dbReference>
<dbReference type="EMBL" id="CP047363">
    <property type="protein sequence ID" value="QIH77124.1"/>
    <property type="molecule type" value="Genomic_DNA"/>
</dbReference>
<dbReference type="InterPro" id="IPR039532">
    <property type="entry name" value="TetR_C_Firmicutes"/>
</dbReference>
<dbReference type="GO" id="GO:0003677">
    <property type="term" value="F:DNA binding"/>
    <property type="evidence" value="ECO:0007669"/>
    <property type="project" value="UniProtKB-UniRule"/>
</dbReference>
<reference evidence="5" key="2">
    <citation type="journal article" date="2020" name="Antimicrob. Agents Chemother.">
        <title>The novel macrolide resistance genes mef(D), msr(F) and msr(H) are present on resistance islands in Macrococcus canis, Macrococcus caseolyticus and Staphylococcus aureus.</title>
        <authorList>
            <person name="Schwendener S."/>
            <person name="Dona V."/>
            <person name="Perreten V."/>
        </authorList>
    </citation>
    <scope>NUCLEOTIDE SEQUENCE</scope>
    <source>
        <strain evidence="5">Epi0076A</strain>
    </source>
</reference>
<sequence>MEDRRIRKTKESIKKAYFELLKEKPFKDISVNQITDKADINRGTFYLHYLDKFDLRDQLENEVLEQLKSSLDETSIDELLENSEQYSIALLELILQVIEDNREFFSVLLIHQDMGLPQAFSRIIRGNIECLLQLPEKIDIVPIEYYFAFIVNAQTGVVKQWVKNGMKETKHEVATYAYTLAYNGPLKLMHASLKEGLNQ</sequence>
<dbReference type="PANTHER" id="PTHR43479">
    <property type="entry name" value="ACREF/ENVCD OPERON REPRESSOR-RELATED"/>
    <property type="match status" value="1"/>
</dbReference>
<dbReference type="RefSeq" id="WP_164952802.1">
    <property type="nucleotide sequence ID" value="NZ_CP047363.1"/>
</dbReference>
<dbReference type="PANTHER" id="PTHR43479:SF23">
    <property type="entry name" value="HTH TETR-TYPE DOMAIN-CONTAINING PROTEIN"/>
    <property type="match status" value="1"/>
</dbReference>
<dbReference type="InterPro" id="IPR001647">
    <property type="entry name" value="HTH_TetR"/>
</dbReference>
<protein>
    <submittedName>
        <fullName evidence="5">TetR family transcriptional regulator</fullName>
    </submittedName>
    <submittedName>
        <fullName evidence="4">TetR/AcrR family transcriptional regulator</fullName>
    </submittedName>
</protein>
<organism evidence="4">
    <name type="scientific">Macrococcoides canis</name>
    <dbReference type="NCBI Taxonomy" id="1855823"/>
    <lineage>
        <taxon>Bacteria</taxon>
        <taxon>Bacillati</taxon>
        <taxon>Bacillota</taxon>
        <taxon>Bacilli</taxon>
        <taxon>Bacillales</taxon>
        <taxon>Staphylococcaceae</taxon>
        <taxon>Macrococcoides</taxon>
    </lineage>
</organism>
<evidence type="ECO:0000256" key="2">
    <source>
        <dbReference type="PROSITE-ProRule" id="PRU00335"/>
    </source>
</evidence>
<dbReference type="Proteomes" id="UP000501122">
    <property type="component" value="Chromosome"/>
</dbReference>
<evidence type="ECO:0000313" key="4">
    <source>
        <dbReference type="EMBL" id="QAX90274.1"/>
    </source>
</evidence>
<evidence type="ECO:0000256" key="1">
    <source>
        <dbReference type="ARBA" id="ARBA00023125"/>
    </source>
</evidence>
<proteinExistence type="predicted"/>
<accession>A0A4Y5F5K3</accession>
<gene>
    <name evidence="5" type="ORF">GTN30_00385</name>
</gene>
<dbReference type="Gene3D" id="1.10.357.10">
    <property type="entry name" value="Tetracycline Repressor, domain 2"/>
    <property type="match status" value="1"/>
</dbReference>
<feature type="domain" description="HTH tetR-type" evidence="3">
    <location>
        <begin position="7"/>
        <end position="67"/>
    </location>
</feature>
<evidence type="ECO:0000313" key="5">
    <source>
        <dbReference type="EMBL" id="QIH77124.1"/>
    </source>
</evidence>
<dbReference type="AlphaFoldDB" id="A0A4Y5F5K3"/>
<feature type="DNA-binding region" description="H-T-H motif" evidence="2">
    <location>
        <begin position="30"/>
        <end position="49"/>
    </location>
</feature>
<name>A0A4Y5F5K3_9STAP</name>
<dbReference type="SUPFAM" id="SSF46689">
    <property type="entry name" value="Homeodomain-like"/>
    <property type="match status" value="1"/>
</dbReference>
<evidence type="ECO:0000259" key="3">
    <source>
        <dbReference type="PROSITE" id="PS50977"/>
    </source>
</evidence>
<reference evidence="4" key="1">
    <citation type="journal article" date="2019" name="J. Antimicrob. Chemother.">
        <title>Macrococcus canis contains recombinogenic methicillin resistance elements and the mecB plasmid found in Staphylococcus aureus.</title>
        <authorList>
            <person name="Chanchaithong P."/>
            <person name="Perreten V."/>
            <person name="Schwendener S."/>
        </authorList>
    </citation>
    <scope>NUCLEOTIDE SEQUENCE</scope>
    <source>
        <strain evidence="4">Epi0076A</strain>
    </source>
</reference>
<dbReference type="InterPro" id="IPR009057">
    <property type="entry name" value="Homeodomain-like_sf"/>
</dbReference>
<keyword evidence="1 2" id="KW-0238">DNA-binding</keyword>
<dbReference type="InterPro" id="IPR050624">
    <property type="entry name" value="HTH-type_Tx_Regulator"/>
</dbReference>